<dbReference type="GO" id="GO:0000166">
    <property type="term" value="F:nucleotide binding"/>
    <property type="evidence" value="ECO:0007669"/>
    <property type="project" value="UniProtKB-KW"/>
</dbReference>
<keyword evidence="5" id="KW-0167">Capsid protein</keyword>
<dbReference type="InterPro" id="IPR043128">
    <property type="entry name" value="Rev_trsase/Diguanyl_cyclase"/>
</dbReference>
<evidence type="ECO:0000256" key="8">
    <source>
        <dbReference type="ARBA" id="ARBA00022741"/>
    </source>
</evidence>
<evidence type="ECO:0000256" key="1">
    <source>
        <dbReference type="ARBA" id="ARBA00004328"/>
    </source>
</evidence>
<dbReference type="InterPro" id="IPR001205">
    <property type="entry name" value="RNA-dir_pol_C"/>
</dbReference>
<dbReference type="InterPro" id="IPR007094">
    <property type="entry name" value="RNA-dir_pol_PSvirus"/>
</dbReference>
<evidence type="ECO:0000256" key="11">
    <source>
        <dbReference type="ARBA" id="ARBA00029405"/>
    </source>
</evidence>
<dbReference type="Proteomes" id="UP000232529">
    <property type="component" value="Segment"/>
</dbReference>
<comment type="subcellular location">
    <subcellularLocation>
        <location evidence="1">Virion</location>
    </subcellularLocation>
</comment>
<sequence length="488" mass="56095">GNNSGQPSTVVDNTLMVVIAIYYSCKKQGWTDDDIRKRLVFFANGDDIILAVQTHDEWLYDKLGPSFSELGLNYDFTERTTERKNLWFMSHTAIEVDGMYIPKLEPERIVSILEWDRSRELMHRMEAICAAMIEAWGYTDLLNEIRKFYLWLVQKDEISELALIGKAPYIAETALKKLYTNRDATEQELQRYLDVLDINCVEDCGEFVSLQSLIKPGEGGPESLDAGDGSKKKEKERSTDQSQQEVITPNRDKDVNVGSKGKVIPRLKKITKKMNLPTVRGNVILNLDHLIEYKPEQTDLFNTRATKSQFDAWYEAVKKEYELDDGQMGYVMNGFMVWCIDNGTSPDITGSWVMMDGDEQVEYPLKPMIENAKPTLRQVMHHFSDAAEAYLEMRNSDGLYMPRYGLLRNLRDRSLARYAFDFYEVNSKTSDRAREAVAQMKAAVLSNVRTRMFGLDGNVATNVEDTERHTARDVNRNMHSFFGMEPMQ</sequence>
<evidence type="ECO:0000313" key="15">
    <source>
        <dbReference type="EMBL" id="AAC59610.1"/>
    </source>
</evidence>
<evidence type="ECO:0000256" key="4">
    <source>
        <dbReference type="ARBA" id="ARBA00022484"/>
    </source>
</evidence>
<keyword evidence="9" id="KW-0946">Virion</keyword>
<feature type="domain" description="RdRp catalytic" evidence="14">
    <location>
        <begin position="1"/>
        <end position="60"/>
    </location>
</feature>
<comment type="similarity">
    <text evidence="2 12">Belongs to the potyviridae genome polyprotein family.</text>
</comment>
<dbReference type="InterPro" id="IPR043502">
    <property type="entry name" value="DNA/RNA_pol_sf"/>
</dbReference>
<keyword evidence="6" id="KW-0808">Transferase</keyword>
<dbReference type="RefSeq" id="YP_009665127.1">
    <property type="nucleotide sequence ID" value="NC_043143.1"/>
</dbReference>
<feature type="compositionally biased region" description="Basic and acidic residues" evidence="13">
    <location>
        <begin position="228"/>
        <end position="239"/>
    </location>
</feature>
<keyword evidence="10" id="KW-0693">Viral RNA replication</keyword>
<name>O37931_9POTV</name>
<accession>O37931</accession>
<gene>
    <name evidence="15" type="primary">NIb/CP</name>
</gene>
<evidence type="ECO:0000259" key="14">
    <source>
        <dbReference type="PROSITE" id="PS50507"/>
    </source>
</evidence>
<evidence type="ECO:0000256" key="2">
    <source>
        <dbReference type="ARBA" id="ARBA00006064"/>
    </source>
</evidence>
<dbReference type="GO" id="GO:0003968">
    <property type="term" value="F:RNA-directed RNA polymerase activity"/>
    <property type="evidence" value="ECO:0007669"/>
    <property type="project" value="UniProtKB-KW"/>
</dbReference>
<evidence type="ECO:0000256" key="10">
    <source>
        <dbReference type="ARBA" id="ARBA00022953"/>
    </source>
</evidence>
<feature type="non-terminal residue" evidence="15">
    <location>
        <position position="1"/>
    </location>
</feature>
<dbReference type="GO" id="GO:0019028">
    <property type="term" value="C:viral capsid"/>
    <property type="evidence" value="ECO:0007669"/>
    <property type="project" value="UniProtKB-KW"/>
</dbReference>
<feature type="region of interest" description="Disordered" evidence="13">
    <location>
        <begin position="215"/>
        <end position="254"/>
    </location>
</feature>
<evidence type="ECO:0000256" key="6">
    <source>
        <dbReference type="ARBA" id="ARBA00022679"/>
    </source>
</evidence>
<dbReference type="EMBL" id="AF022442">
    <property type="protein sequence ID" value="AAC59610.1"/>
    <property type="molecule type" value="Genomic_DNA"/>
</dbReference>
<dbReference type="KEGG" id="vg:40525277"/>
<proteinExistence type="inferred from homology"/>
<dbReference type="InterPro" id="IPR001592">
    <property type="entry name" value="Poty_coat"/>
</dbReference>
<evidence type="ECO:0000256" key="12">
    <source>
        <dbReference type="RuleBase" id="RU003351"/>
    </source>
</evidence>
<organism evidence="15 16">
    <name type="scientific">Ceratobium mosaic virus</name>
    <dbReference type="NCBI Taxonomy" id="66702"/>
    <lineage>
        <taxon>Viruses</taxon>
        <taxon>Riboviria</taxon>
        <taxon>Orthornavirae</taxon>
        <taxon>Pisuviricota</taxon>
        <taxon>Stelpaviricetes</taxon>
        <taxon>Patatavirales</taxon>
        <taxon>Potyviridae</taxon>
        <taxon>Potyvirus</taxon>
        <taxon>Potyvirus ceratobii</taxon>
    </lineage>
</organism>
<dbReference type="Pfam" id="PF00680">
    <property type="entry name" value="RdRP_1"/>
    <property type="match status" value="1"/>
</dbReference>
<dbReference type="SUPFAM" id="SSF56672">
    <property type="entry name" value="DNA/RNA polymerases"/>
    <property type="match status" value="1"/>
</dbReference>
<evidence type="ECO:0000256" key="13">
    <source>
        <dbReference type="SAM" id="MobiDB-lite"/>
    </source>
</evidence>
<evidence type="ECO:0000313" key="16">
    <source>
        <dbReference type="Proteomes" id="UP000232529"/>
    </source>
</evidence>
<dbReference type="GO" id="GO:0006351">
    <property type="term" value="P:DNA-templated transcription"/>
    <property type="evidence" value="ECO:0007669"/>
    <property type="project" value="InterPro"/>
</dbReference>
<reference evidence="15 16" key="2">
    <citation type="journal article" date="2000" name="Aust. Orchid Rev.">
        <title>Viruses of orchids in Australia: their identification, biology and control.</title>
        <authorList>
            <person name="Gibbs A."/>
            <person name="Mackenzie A."/>
            <person name="Blanchfield A."/>
            <person name="Cross P."/>
            <person name="Wilson C."/>
            <person name="Kitajima E."/>
            <person name="Nightingale M."/>
            <person name="Clements M."/>
        </authorList>
    </citation>
    <scope>NUCLEOTIDE SEQUENCE [LARGE SCALE GENOMIC DNA]</scope>
    <source>
        <strain evidence="15 16">CerMV-13</strain>
    </source>
</reference>
<dbReference type="PROSITE" id="PS50507">
    <property type="entry name" value="RDRP_SSRNA_POS"/>
    <property type="match status" value="1"/>
</dbReference>
<evidence type="ECO:0000256" key="9">
    <source>
        <dbReference type="ARBA" id="ARBA00022844"/>
    </source>
</evidence>
<dbReference type="Pfam" id="PF00767">
    <property type="entry name" value="Poty_coat"/>
    <property type="match status" value="1"/>
</dbReference>
<dbReference type="GO" id="GO:0003723">
    <property type="term" value="F:RNA binding"/>
    <property type="evidence" value="ECO:0007669"/>
    <property type="project" value="InterPro"/>
</dbReference>
<evidence type="ECO:0000256" key="5">
    <source>
        <dbReference type="ARBA" id="ARBA00022561"/>
    </source>
</evidence>
<keyword evidence="7" id="KW-0548">Nucleotidyltransferase</keyword>
<dbReference type="Gene3D" id="3.30.70.270">
    <property type="match status" value="1"/>
</dbReference>
<dbReference type="GeneID" id="40525277"/>
<evidence type="ECO:0000256" key="3">
    <source>
        <dbReference type="ARBA" id="ARBA00020107"/>
    </source>
</evidence>
<reference evidence="15 16" key="1">
    <citation type="journal article" date="1998" name="Arch. Virol.">
        <title>Ceratobium mosaic potyvirus: another virus from orchids.</title>
        <authorList>
            <person name="Mackenzie A.M."/>
            <person name="Nolan M."/>
            <person name="Wei K.J."/>
            <person name="Clements M.A."/>
            <person name="Gowanlock D."/>
            <person name="Wallace B.J."/>
            <person name="Gibbs A.J."/>
        </authorList>
    </citation>
    <scope>NUCLEOTIDE SEQUENCE [LARGE SCALE GENOMIC DNA]</scope>
    <source>
        <strain evidence="15 16">CerMV-13</strain>
    </source>
</reference>
<dbReference type="GO" id="GO:0039694">
    <property type="term" value="P:viral RNA genome replication"/>
    <property type="evidence" value="ECO:0007669"/>
    <property type="project" value="InterPro"/>
</dbReference>
<evidence type="ECO:0000256" key="7">
    <source>
        <dbReference type="ARBA" id="ARBA00022695"/>
    </source>
</evidence>
<protein>
    <recommendedName>
        <fullName evidence="3">Genome polyprotein</fullName>
    </recommendedName>
</protein>
<comment type="function">
    <text evidence="11">Involved in aphid transmission, cell-to-cell and systemis movement, encapsidation of the viral RNA and in the regulation of viral RNA amplification.</text>
</comment>
<keyword evidence="8" id="KW-0547">Nucleotide-binding</keyword>
<keyword evidence="16" id="KW-1185">Reference proteome</keyword>
<keyword evidence="4" id="KW-0696">RNA-directed RNA polymerase</keyword>